<keyword evidence="17" id="KW-1133">Transmembrane helix</keyword>
<keyword evidence="17" id="KW-0812">Transmembrane</keyword>
<feature type="compositionally biased region" description="Acidic residues" evidence="16">
    <location>
        <begin position="204"/>
        <end position="213"/>
    </location>
</feature>
<dbReference type="PANTHER" id="PTHR37928">
    <property type="entry name" value="CFEM DOMAIN PROTEIN (AFU_ORTHOLOGUE AFUA_6G14090)"/>
    <property type="match status" value="1"/>
</dbReference>
<feature type="domain" description="CFEM" evidence="19">
    <location>
        <begin position="1"/>
        <end position="114"/>
    </location>
</feature>
<evidence type="ECO:0000313" key="20">
    <source>
        <dbReference type="EMBL" id="KEY66734.1"/>
    </source>
</evidence>
<keyword evidence="14" id="KW-0449">Lipoprotein</keyword>
<keyword evidence="7" id="KW-0336">GPI-anchor</keyword>
<evidence type="ECO:0000259" key="19">
    <source>
        <dbReference type="PROSITE" id="PS52012"/>
    </source>
</evidence>
<dbReference type="PANTHER" id="PTHR37928:SF1">
    <property type="entry name" value="CFEM DOMAIN PROTEIN (AFU_ORTHOLOGUE AFUA_6G14090)"/>
    <property type="match status" value="1"/>
</dbReference>
<organism evidence="20 21">
    <name type="scientific">Stachybotrys chartarum (strain CBS 109288 / IBT 7711)</name>
    <name type="common">Toxic black mold</name>
    <name type="synonym">Stilbospora chartarum</name>
    <dbReference type="NCBI Taxonomy" id="1280523"/>
    <lineage>
        <taxon>Eukaryota</taxon>
        <taxon>Fungi</taxon>
        <taxon>Dikarya</taxon>
        <taxon>Ascomycota</taxon>
        <taxon>Pezizomycotina</taxon>
        <taxon>Sordariomycetes</taxon>
        <taxon>Hypocreomycetidae</taxon>
        <taxon>Hypocreales</taxon>
        <taxon>Stachybotryaceae</taxon>
        <taxon>Stachybotrys</taxon>
    </lineage>
</organism>
<keyword evidence="8 15" id="KW-0479">Metal-binding</keyword>
<feature type="chain" id="PRO_5001770854" description="CFEM domain-containing protein" evidence="18">
    <location>
        <begin position="22"/>
        <end position="303"/>
    </location>
</feature>
<gene>
    <name evidence="20" type="ORF">S7711_06780</name>
</gene>
<evidence type="ECO:0000256" key="6">
    <source>
        <dbReference type="ARBA" id="ARBA00022617"/>
    </source>
</evidence>
<feature type="compositionally biased region" description="Low complexity" evidence="16">
    <location>
        <begin position="92"/>
        <end position="183"/>
    </location>
</feature>
<evidence type="ECO:0000256" key="4">
    <source>
        <dbReference type="ARBA" id="ARBA00022475"/>
    </source>
</evidence>
<keyword evidence="13" id="KW-0325">Glycoprotein</keyword>
<evidence type="ECO:0000256" key="9">
    <source>
        <dbReference type="ARBA" id="ARBA00022729"/>
    </source>
</evidence>
<evidence type="ECO:0000256" key="7">
    <source>
        <dbReference type="ARBA" id="ARBA00022622"/>
    </source>
</evidence>
<evidence type="ECO:0000256" key="14">
    <source>
        <dbReference type="ARBA" id="ARBA00023288"/>
    </source>
</evidence>
<keyword evidence="5" id="KW-0964">Secreted</keyword>
<dbReference type="GO" id="GO:0046872">
    <property type="term" value="F:metal ion binding"/>
    <property type="evidence" value="ECO:0007669"/>
    <property type="project" value="UniProtKB-UniRule"/>
</dbReference>
<evidence type="ECO:0000256" key="3">
    <source>
        <dbReference type="ARBA" id="ARBA00010031"/>
    </source>
</evidence>
<evidence type="ECO:0000313" key="21">
    <source>
        <dbReference type="Proteomes" id="UP000028045"/>
    </source>
</evidence>
<keyword evidence="10 15" id="KW-0408">Iron</keyword>
<comment type="similarity">
    <text evidence="3">Belongs to the RBT5 family.</text>
</comment>
<sequence>MRSYSSVLAALLALAIYGTSAQEVPACVNDCTSQARSQFPNFSCANADDAGCLCASIDFVYSIRDCASPTCGATEDNVRTHLSTGFCPNVSPSAEASAPAETSAPPAPSSVAPAESEAPSATEAPPSSTEAPTEASTTSEAPAQEVSSTEAPAITSAPPSSSAAISVETSATPATTSTSPSSTVLPTDEDDDEDRNSGNQDNANENDDQDNGDDSGLPQAAVIGIAVGVGAVAVAGLLVAFLCWRRRRTSHPRRTNIEISNPMPSGGRSYGSPDHESFEKYGDIEMTTRYEDMLPRTQPRTMV</sequence>
<dbReference type="GO" id="GO:0098552">
    <property type="term" value="C:side of membrane"/>
    <property type="evidence" value="ECO:0007669"/>
    <property type="project" value="UniProtKB-KW"/>
</dbReference>
<evidence type="ECO:0000256" key="16">
    <source>
        <dbReference type="SAM" id="MobiDB-lite"/>
    </source>
</evidence>
<comment type="subcellular location">
    <subcellularLocation>
        <location evidence="1">Cell membrane</location>
        <topology evidence="1">Lipid-anchor</topology>
        <topology evidence="1">GPI-anchor</topology>
    </subcellularLocation>
    <subcellularLocation>
        <location evidence="2">Secreted</location>
    </subcellularLocation>
</comment>
<feature type="signal peptide" evidence="18">
    <location>
        <begin position="1"/>
        <end position="21"/>
    </location>
</feature>
<keyword evidence="12 15" id="KW-1015">Disulfide bond</keyword>
<evidence type="ECO:0000256" key="8">
    <source>
        <dbReference type="ARBA" id="ARBA00022723"/>
    </source>
</evidence>
<dbReference type="Pfam" id="PF05730">
    <property type="entry name" value="CFEM"/>
    <property type="match status" value="1"/>
</dbReference>
<feature type="region of interest" description="Disordered" evidence="16">
    <location>
        <begin position="92"/>
        <end position="216"/>
    </location>
</feature>
<evidence type="ECO:0000256" key="12">
    <source>
        <dbReference type="ARBA" id="ARBA00023157"/>
    </source>
</evidence>
<accession>A0A084AN55</accession>
<evidence type="ECO:0000256" key="17">
    <source>
        <dbReference type="SAM" id="Phobius"/>
    </source>
</evidence>
<proteinExistence type="inferred from homology"/>
<keyword evidence="6 15" id="KW-0349">Heme</keyword>
<evidence type="ECO:0000256" key="11">
    <source>
        <dbReference type="ARBA" id="ARBA00023136"/>
    </source>
</evidence>
<reference evidence="20 21" key="1">
    <citation type="journal article" date="2014" name="BMC Genomics">
        <title>Comparative genome sequencing reveals chemotype-specific gene clusters in the toxigenic black mold Stachybotrys.</title>
        <authorList>
            <person name="Semeiks J."/>
            <person name="Borek D."/>
            <person name="Otwinowski Z."/>
            <person name="Grishin N.V."/>
        </authorList>
    </citation>
    <scope>NUCLEOTIDE SEQUENCE [LARGE SCALE GENOMIC DNA]</scope>
    <source>
        <strain evidence="21">CBS 109288 / IBT 7711</strain>
    </source>
</reference>
<dbReference type="InterPro" id="IPR051735">
    <property type="entry name" value="CFEM_domain"/>
</dbReference>
<dbReference type="Proteomes" id="UP000028045">
    <property type="component" value="Unassembled WGS sequence"/>
</dbReference>
<comment type="caution">
    <text evidence="15">Lacks conserved residue(s) required for the propagation of feature annotation.</text>
</comment>
<name>A0A084AN55_STACB</name>
<evidence type="ECO:0000256" key="5">
    <source>
        <dbReference type="ARBA" id="ARBA00022525"/>
    </source>
</evidence>
<evidence type="ECO:0000256" key="15">
    <source>
        <dbReference type="PROSITE-ProRule" id="PRU01356"/>
    </source>
</evidence>
<dbReference type="GO" id="GO:0005886">
    <property type="term" value="C:plasma membrane"/>
    <property type="evidence" value="ECO:0007669"/>
    <property type="project" value="UniProtKB-SubCell"/>
</dbReference>
<keyword evidence="4" id="KW-1003">Cell membrane</keyword>
<keyword evidence="11 17" id="KW-0472">Membrane</keyword>
<evidence type="ECO:0000256" key="2">
    <source>
        <dbReference type="ARBA" id="ARBA00004613"/>
    </source>
</evidence>
<dbReference type="InterPro" id="IPR008427">
    <property type="entry name" value="Extracellular_membr_CFEM_dom"/>
</dbReference>
<evidence type="ECO:0000256" key="13">
    <source>
        <dbReference type="ARBA" id="ARBA00023180"/>
    </source>
</evidence>
<evidence type="ECO:0000256" key="18">
    <source>
        <dbReference type="SAM" id="SignalP"/>
    </source>
</evidence>
<feature type="transmembrane region" description="Helical" evidence="17">
    <location>
        <begin position="220"/>
        <end position="244"/>
    </location>
</feature>
<dbReference type="OrthoDB" id="4778251at2759"/>
<evidence type="ECO:0000256" key="1">
    <source>
        <dbReference type="ARBA" id="ARBA00004609"/>
    </source>
</evidence>
<keyword evidence="9 18" id="KW-0732">Signal</keyword>
<feature type="disulfide bond" evidence="15">
    <location>
        <begin position="54"/>
        <end position="87"/>
    </location>
</feature>
<protein>
    <recommendedName>
        <fullName evidence="19">CFEM domain-containing protein</fullName>
    </recommendedName>
</protein>
<evidence type="ECO:0000256" key="10">
    <source>
        <dbReference type="ARBA" id="ARBA00023004"/>
    </source>
</evidence>
<dbReference type="PROSITE" id="PS52012">
    <property type="entry name" value="CFEM"/>
    <property type="match status" value="1"/>
</dbReference>
<dbReference type="GO" id="GO:0005576">
    <property type="term" value="C:extracellular region"/>
    <property type="evidence" value="ECO:0007669"/>
    <property type="project" value="UniProtKB-SubCell"/>
</dbReference>
<dbReference type="HOGENOM" id="CLU_081622_0_0_1"/>
<keyword evidence="21" id="KW-1185">Reference proteome</keyword>
<dbReference type="AlphaFoldDB" id="A0A084AN55"/>
<dbReference type="EMBL" id="KL648647">
    <property type="protein sequence ID" value="KEY66734.1"/>
    <property type="molecule type" value="Genomic_DNA"/>
</dbReference>
<feature type="binding site" description="axial binding residue" evidence="15">
    <location>
        <position position="49"/>
    </location>
    <ligand>
        <name>heme</name>
        <dbReference type="ChEBI" id="CHEBI:30413"/>
    </ligand>
    <ligandPart>
        <name>Fe</name>
        <dbReference type="ChEBI" id="CHEBI:18248"/>
    </ligandPart>
</feature>